<dbReference type="Proteomes" id="UP000659697">
    <property type="component" value="Unassembled WGS sequence"/>
</dbReference>
<comment type="caution">
    <text evidence="1">The sequence shown here is derived from an EMBL/GenBank/DDBJ whole genome shotgun (WGS) entry which is preliminary data.</text>
</comment>
<dbReference type="CDD" id="cd18773">
    <property type="entry name" value="PDC1_HK_sensor"/>
    <property type="match status" value="1"/>
</dbReference>
<evidence type="ECO:0000313" key="1">
    <source>
        <dbReference type="EMBL" id="GHG64210.1"/>
    </source>
</evidence>
<dbReference type="Gene3D" id="3.30.450.20">
    <property type="entry name" value="PAS domain"/>
    <property type="match status" value="1"/>
</dbReference>
<keyword evidence="2" id="KW-1185">Reference proteome</keyword>
<evidence type="ECO:0008006" key="3">
    <source>
        <dbReference type="Google" id="ProtNLM"/>
    </source>
</evidence>
<name>A0ABQ3L0G2_9ALTE</name>
<dbReference type="SUPFAM" id="SSF53850">
    <property type="entry name" value="Periplasmic binding protein-like II"/>
    <property type="match status" value="1"/>
</dbReference>
<accession>A0ABQ3L0G2</accession>
<protein>
    <recommendedName>
        <fullName evidence="3">Cellulose-binding protein</fullName>
    </recommendedName>
</protein>
<evidence type="ECO:0000313" key="2">
    <source>
        <dbReference type="Proteomes" id="UP000659697"/>
    </source>
</evidence>
<sequence>MQLGTNVPKELNNSANQQVKCILQKLKHPYELISLPWLRARQELRLRRIDGYYTAILLSEMAPFGQLSAPLYLENWYWFEPQAATALDRAERQHGVIRGSHQAKWFESIGITPTVEVNSAEELVLLLKRKRVDSILMDLEAFEETAKRVELDPSEIASEFFRYVPLGVYFSTAYLQQYPDFLAQFNQAIPLCSQTPFTLSASEQTTIVHHVLHQALALAKQSKIQSALAQANQQQWPEKQIVQYDQQWIQELNLQISGLAEAMLQTELSQYLQHWQQQFNGQIAEIMLTDQQGRNVAISELTSDFWQGDEAKFQDLYQSKLDYVFDEVSFDASTQRFLVHLSIPIKDVSEQHIGVLILGIDVELTLQQCQLSDGNGRCL</sequence>
<gene>
    <name evidence="1" type="ORF">GCM10010919_10610</name>
</gene>
<proteinExistence type="predicted"/>
<dbReference type="EMBL" id="BNAO01000002">
    <property type="protein sequence ID" value="GHG64210.1"/>
    <property type="molecule type" value="Genomic_DNA"/>
</dbReference>
<reference evidence="2" key="1">
    <citation type="journal article" date="2019" name="Int. J. Syst. Evol. Microbiol.">
        <title>The Global Catalogue of Microorganisms (GCM) 10K type strain sequencing project: providing services to taxonomists for standard genome sequencing and annotation.</title>
        <authorList>
            <consortium name="The Broad Institute Genomics Platform"/>
            <consortium name="The Broad Institute Genome Sequencing Center for Infectious Disease"/>
            <person name="Wu L."/>
            <person name="Ma J."/>
        </authorList>
    </citation>
    <scope>NUCLEOTIDE SEQUENCE [LARGE SCALE GENOMIC DNA]</scope>
    <source>
        <strain evidence="2">CGMCC 1.7003</strain>
    </source>
</reference>
<organism evidence="1 2">
    <name type="scientific">Alishewanella longhuensis</name>
    <dbReference type="NCBI Taxonomy" id="1091037"/>
    <lineage>
        <taxon>Bacteria</taxon>
        <taxon>Pseudomonadati</taxon>
        <taxon>Pseudomonadota</taxon>
        <taxon>Gammaproteobacteria</taxon>
        <taxon>Alteromonadales</taxon>
        <taxon>Alteromonadaceae</taxon>
        <taxon>Alishewanella</taxon>
    </lineage>
</organism>